<dbReference type="PANTHER" id="PTHR30386:SF17">
    <property type="entry name" value="ALKALINE PROTEASE SECRETION PROTEIN APRE"/>
    <property type="match status" value="1"/>
</dbReference>
<evidence type="ECO:0000259" key="11">
    <source>
        <dbReference type="Pfam" id="PF25994"/>
    </source>
</evidence>
<comment type="caution">
    <text evidence="13">The sequence shown here is derived from an EMBL/GenBank/DDBJ whole genome shotgun (WGS) entry which is preliminary data.</text>
</comment>
<feature type="coiled-coil region" evidence="10">
    <location>
        <begin position="262"/>
        <end position="289"/>
    </location>
</feature>
<reference evidence="14" key="1">
    <citation type="journal article" date="2019" name="Int. J. Syst. Evol. Microbiol.">
        <title>The Global Catalogue of Microorganisms (GCM) 10K type strain sequencing project: providing services to taxonomists for standard genome sequencing and annotation.</title>
        <authorList>
            <consortium name="The Broad Institute Genomics Platform"/>
            <consortium name="The Broad Institute Genome Sequencing Center for Infectious Disease"/>
            <person name="Wu L."/>
            <person name="Ma J."/>
        </authorList>
    </citation>
    <scope>NUCLEOTIDE SEQUENCE [LARGE SCALE GENOMIC DNA]</scope>
    <source>
        <strain evidence="14">CGMCC 1.16225</strain>
    </source>
</reference>
<organism evidence="13 14">
    <name type="scientific">Mesorhizobium newzealandense</name>
    <dbReference type="NCBI Taxonomy" id="1300302"/>
    <lineage>
        <taxon>Bacteria</taxon>
        <taxon>Pseudomonadati</taxon>
        <taxon>Pseudomonadota</taxon>
        <taxon>Alphaproteobacteria</taxon>
        <taxon>Hyphomicrobiales</taxon>
        <taxon>Phyllobacteriaceae</taxon>
        <taxon>Mesorhizobium</taxon>
    </lineage>
</organism>
<dbReference type="InterPro" id="IPR058781">
    <property type="entry name" value="HH_AprE-like"/>
</dbReference>
<keyword evidence="14" id="KW-1185">Reference proteome</keyword>
<keyword evidence="4 9" id="KW-1003">Cell membrane</keyword>
<evidence type="ECO:0000256" key="10">
    <source>
        <dbReference type="SAM" id="Coils"/>
    </source>
</evidence>
<evidence type="ECO:0000256" key="3">
    <source>
        <dbReference type="ARBA" id="ARBA00022448"/>
    </source>
</evidence>
<dbReference type="InterPro" id="IPR050739">
    <property type="entry name" value="MFP"/>
</dbReference>
<accession>A0ABW4UE20</accession>
<comment type="subcellular location">
    <subcellularLocation>
        <location evidence="1 9">Cell inner membrane</location>
        <topology evidence="1 9">Single-pass membrane protein</topology>
    </subcellularLocation>
</comment>
<dbReference type="PRINTS" id="PR01490">
    <property type="entry name" value="RTXTOXIND"/>
</dbReference>
<dbReference type="NCBIfam" id="TIGR01843">
    <property type="entry name" value="type_I_hlyD"/>
    <property type="match status" value="1"/>
</dbReference>
<evidence type="ECO:0000313" key="13">
    <source>
        <dbReference type="EMBL" id="MFD1985788.1"/>
    </source>
</evidence>
<evidence type="ECO:0000256" key="5">
    <source>
        <dbReference type="ARBA" id="ARBA00022519"/>
    </source>
</evidence>
<dbReference type="Gene3D" id="2.40.30.170">
    <property type="match status" value="1"/>
</dbReference>
<dbReference type="PANTHER" id="PTHR30386">
    <property type="entry name" value="MEMBRANE FUSION SUBUNIT OF EMRAB-TOLC MULTIDRUG EFFLUX PUMP"/>
    <property type="match status" value="1"/>
</dbReference>
<feature type="domain" description="AprE-like beta-barrel" evidence="12">
    <location>
        <begin position="338"/>
        <end position="427"/>
    </location>
</feature>
<evidence type="ECO:0000256" key="7">
    <source>
        <dbReference type="ARBA" id="ARBA00022989"/>
    </source>
</evidence>
<keyword evidence="7 9" id="KW-1133">Transmembrane helix</keyword>
<evidence type="ECO:0000256" key="4">
    <source>
        <dbReference type="ARBA" id="ARBA00022475"/>
    </source>
</evidence>
<keyword evidence="8 9" id="KW-0472">Membrane</keyword>
<gene>
    <name evidence="13" type="ORF">ACFSOZ_25405</name>
</gene>
<evidence type="ECO:0000256" key="6">
    <source>
        <dbReference type="ARBA" id="ARBA00022692"/>
    </source>
</evidence>
<evidence type="ECO:0000256" key="9">
    <source>
        <dbReference type="RuleBase" id="RU365093"/>
    </source>
</evidence>
<comment type="similarity">
    <text evidence="2 9">Belongs to the membrane fusion protein (MFP) (TC 8.A.1) family.</text>
</comment>
<name>A0ABW4UE20_9HYPH</name>
<sequence length="450" mass="48949">MSRSPELNVVPLPVPPPPSLLEPIPLRLTGVTCTGFAIMFLFFGVAGGWAALAPLDSAAVAPGVVKVAGDRKLIQHLEGGIIAELNAANGDIVEAGKVLIRLDNTQAKAQLDLIQNRIATRDALAARLRAERDGKAEIEFDPALLANPATAAKDTVAAQRDVFAAKHHNLKDEREILSQRLHQIQEEITGLEQLIGTEDNQIEAIEGESKDLEGLLKKGLTTRERNLLLRRQRREIEGERATNAAAIARARSAMAEIDMQILNLSTVRLNEAVEELSKVEAELFDLRQQERSAKDVLARTNVVAPVDGIIMDLKVHTAGGVVKPGETLMTVVPLGQQLVVEAMVKPEDVETIAPGQPARVSFPAFARYNLPPLDGVVEIVSADRMVEERSGTPYFTATVLIDKSELAKLEGRKLLPGMSSEAMIRTGARTVLSYLAEPITQNFRRALREK</sequence>
<dbReference type="Proteomes" id="UP001597405">
    <property type="component" value="Unassembled WGS sequence"/>
</dbReference>
<protein>
    <recommendedName>
        <fullName evidence="9">Membrane fusion protein (MFP) family protein</fullName>
    </recommendedName>
</protein>
<feature type="domain" description="AprE-like long alpha-helical hairpin" evidence="11">
    <location>
        <begin position="107"/>
        <end position="296"/>
    </location>
</feature>
<dbReference type="InterPro" id="IPR058982">
    <property type="entry name" value="Beta-barrel_AprE"/>
</dbReference>
<evidence type="ECO:0000256" key="2">
    <source>
        <dbReference type="ARBA" id="ARBA00009477"/>
    </source>
</evidence>
<evidence type="ECO:0000313" key="14">
    <source>
        <dbReference type="Proteomes" id="UP001597405"/>
    </source>
</evidence>
<dbReference type="Pfam" id="PF25994">
    <property type="entry name" value="HH_AprE"/>
    <property type="match status" value="1"/>
</dbReference>
<keyword evidence="3 9" id="KW-0813">Transport</keyword>
<evidence type="ECO:0000256" key="1">
    <source>
        <dbReference type="ARBA" id="ARBA00004377"/>
    </source>
</evidence>
<feature type="coiled-coil region" evidence="10">
    <location>
        <begin position="167"/>
        <end position="194"/>
    </location>
</feature>
<dbReference type="Pfam" id="PF26002">
    <property type="entry name" value="Beta-barrel_AprE"/>
    <property type="match status" value="1"/>
</dbReference>
<dbReference type="InterPro" id="IPR010129">
    <property type="entry name" value="T1SS_HlyD"/>
</dbReference>
<keyword evidence="10" id="KW-0175">Coiled coil</keyword>
<evidence type="ECO:0000256" key="8">
    <source>
        <dbReference type="ARBA" id="ARBA00023136"/>
    </source>
</evidence>
<keyword evidence="6 9" id="KW-0812">Transmembrane</keyword>
<proteinExistence type="inferred from homology"/>
<dbReference type="RefSeq" id="WP_379102387.1">
    <property type="nucleotide sequence ID" value="NZ_JBHUGZ010000017.1"/>
</dbReference>
<dbReference type="EMBL" id="JBHUGZ010000017">
    <property type="protein sequence ID" value="MFD1985788.1"/>
    <property type="molecule type" value="Genomic_DNA"/>
</dbReference>
<evidence type="ECO:0000259" key="12">
    <source>
        <dbReference type="Pfam" id="PF26002"/>
    </source>
</evidence>
<keyword evidence="5 9" id="KW-0997">Cell inner membrane</keyword>
<feature type="transmembrane region" description="Helical" evidence="9">
    <location>
        <begin position="28"/>
        <end position="52"/>
    </location>
</feature>